<accession>A0A0F9MSU3</accession>
<proteinExistence type="predicted"/>
<protein>
    <submittedName>
        <fullName evidence="1">Uncharacterized protein</fullName>
    </submittedName>
</protein>
<organism evidence="1">
    <name type="scientific">marine sediment metagenome</name>
    <dbReference type="NCBI Taxonomy" id="412755"/>
    <lineage>
        <taxon>unclassified sequences</taxon>
        <taxon>metagenomes</taxon>
        <taxon>ecological metagenomes</taxon>
    </lineage>
</organism>
<comment type="caution">
    <text evidence="1">The sequence shown here is derived from an EMBL/GenBank/DDBJ whole genome shotgun (WGS) entry which is preliminary data.</text>
</comment>
<sequence length="137" mass="15774">MNDQEIIQALMENEKPFGLMSKEMQDKANDIEVGAFQIYNCLPQPKAAWETVLNGRFQLGNVYRLRPDYEQEPEVVKHLNMKYFVLKPEAKSKHDAYASASQSAMCTYADNIREIDPDFAREISQWAQGEAVKQARL</sequence>
<dbReference type="AlphaFoldDB" id="A0A0F9MSU3"/>
<gene>
    <name evidence="1" type="ORF">LCGC14_1053060</name>
</gene>
<evidence type="ECO:0000313" key="1">
    <source>
        <dbReference type="EMBL" id="KKN08804.1"/>
    </source>
</evidence>
<reference evidence="1" key="1">
    <citation type="journal article" date="2015" name="Nature">
        <title>Complex archaea that bridge the gap between prokaryotes and eukaryotes.</title>
        <authorList>
            <person name="Spang A."/>
            <person name="Saw J.H."/>
            <person name="Jorgensen S.L."/>
            <person name="Zaremba-Niedzwiedzka K."/>
            <person name="Martijn J."/>
            <person name="Lind A.E."/>
            <person name="van Eijk R."/>
            <person name="Schleper C."/>
            <person name="Guy L."/>
            <person name="Ettema T.J."/>
        </authorList>
    </citation>
    <scope>NUCLEOTIDE SEQUENCE</scope>
</reference>
<dbReference type="EMBL" id="LAZR01004415">
    <property type="protein sequence ID" value="KKN08804.1"/>
    <property type="molecule type" value="Genomic_DNA"/>
</dbReference>
<name>A0A0F9MSU3_9ZZZZ</name>